<gene>
    <name evidence="2" type="ORF">ANPL_03575</name>
</gene>
<organism evidence="2 3">
    <name type="scientific">Anaplasma platys</name>
    <dbReference type="NCBI Taxonomy" id="949"/>
    <lineage>
        <taxon>Bacteria</taxon>
        <taxon>Pseudomonadati</taxon>
        <taxon>Pseudomonadota</taxon>
        <taxon>Alphaproteobacteria</taxon>
        <taxon>Rickettsiales</taxon>
        <taxon>Anaplasmataceae</taxon>
        <taxon>Anaplasma</taxon>
    </lineage>
</organism>
<protein>
    <submittedName>
        <fullName evidence="2">Uncharacterized protein</fullName>
    </submittedName>
</protein>
<evidence type="ECO:0000313" key="2">
    <source>
        <dbReference type="EMBL" id="QJC27767.1"/>
    </source>
</evidence>
<reference evidence="2 3" key="1">
    <citation type="journal article" date="2020" name="Pathogens">
        <title>First Whole Genome Sequence of Anaplasma platys, an Obligate Intracellular Rickettsial Pathogen of Dogs.</title>
        <authorList>
            <person name="Llanes A."/>
            <person name="Rajeev S."/>
        </authorList>
    </citation>
    <scope>NUCLEOTIDE SEQUENCE [LARGE SCALE GENOMIC DNA]</scope>
    <source>
        <strain evidence="2 3">S3</strain>
    </source>
</reference>
<name>A0A858PYX8_9RICK</name>
<keyword evidence="3" id="KW-1185">Reference proteome</keyword>
<evidence type="ECO:0000256" key="1">
    <source>
        <dbReference type="SAM" id="MobiDB-lite"/>
    </source>
</evidence>
<dbReference type="KEGG" id="aplt:ANPL_03575"/>
<dbReference type="Proteomes" id="UP000500930">
    <property type="component" value="Chromosome"/>
</dbReference>
<dbReference type="AlphaFoldDB" id="A0A858PYX8"/>
<dbReference type="EMBL" id="CP046391">
    <property type="protein sequence ID" value="QJC27767.1"/>
    <property type="molecule type" value="Genomic_DNA"/>
</dbReference>
<feature type="region of interest" description="Disordered" evidence="1">
    <location>
        <begin position="354"/>
        <end position="377"/>
    </location>
</feature>
<proteinExistence type="predicted"/>
<evidence type="ECO:0000313" key="3">
    <source>
        <dbReference type="Proteomes" id="UP000500930"/>
    </source>
</evidence>
<sequence length="452" mass="50264">MVQPMLGNELKESAKTGAARLKETVRDADYGSLLSRMKLAFGFLSRHIKNIALLDPLGFGAQEKVKVPFLMTQVIDRNQPCEFLPDTGKALCQYEGQLIVNGRALPMVRLQGEDGHAVDMGHRHLYAINTNQQPEAFKLLGLDPRKYKNIRLIVACSGSIVLPPPEGKDLRLMRVVRNAELSPETRRIKREDTGQTLWIPTLLVAVPFNICAGLINVALMAPHALFHGVKRLAGAAAKRVERKVEHIKVAQERGTVSDLGTHRHWLLLGAMCRAVDRTFALASCALGTIRIWTTCLLKSVPLLANALCNWSSAQLTIAKCYMNDTAARVDEMWAEFQEENRSVAQFYMGTEAKKSPRDSASKDGNAPHHGRVSSASVQLQERFGEELSPILREKLRDGASNKRLWYEARGCGRDLFDFGVCISYGTAKQGIEEFADTVKRQREDKSGFVGRV</sequence>
<accession>A0A858PYX8</accession>